<evidence type="ECO:0000256" key="1">
    <source>
        <dbReference type="ARBA" id="ARBA00022679"/>
    </source>
</evidence>
<gene>
    <name evidence="5" type="ORF">GA0070622_4857</name>
</gene>
<keyword evidence="3" id="KW-0812">Transmembrane</keyword>
<keyword evidence="4" id="KW-0732">Signal</keyword>
<proteinExistence type="inferred from homology"/>
<dbReference type="GO" id="GO:0008654">
    <property type="term" value="P:phospholipid biosynthetic process"/>
    <property type="evidence" value="ECO:0007669"/>
    <property type="project" value="InterPro"/>
</dbReference>
<reference evidence="6" key="1">
    <citation type="submission" date="2016-06" db="EMBL/GenBank/DDBJ databases">
        <authorList>
            <person name="Varghese N."/>
            <person name="Submissions Spin"/>
        </authorList>
    </citation>
    <scope>NUCLEOTIDE SEQUENCE [LARGE SCALE GENOMIC DNA]</scope>
    <source>
        <strain evidence="6">DSM 45794</strain>
    </source>
</reference>
<organism evidence="5 6">
    <name type="scientific">Micromonospora sediminicola</name>
    <dbReference type="NCBI Taxonomy" id="946078"/>
    <lineage>
        <taxon>Bacteria</taxon>
        <taxon>Bacillati</taxon>
        <taxon>Actinomycetota</taxon>
        <taxon>Actinomycetes</taxon>
        <taxon>Micromonosporales</taxon>
        <taxon>Micromonosporaceae</taxon>
        <taxon>Micromonospora</taxon>
    </lineage>
</organism>
<feature type="chain" id="PRO_5008384177" evidence="4">
    <location>
        <begin position="26"/>
        <end position="192"/>
    </location>
</feature>
<evidence type="ECO:0000313" key="6">
    <source>
        <dbReference type="Proteomes" id="UP000199558"/>
    </source>
</evidence>
<evidence type="ECO:0000256" key="4">
    <source>
        <dbReference type="SAM" id="SignalP"/>
    </source>
</evidence>
<dbReference type="STRING" id="946078.GA0070622_4857"/>
<keyword evidence="6" id="KW-1185">Reference proteome</keyword>
<dbReference type="PROSITE" id="PS00379">
    <property type="entry name" value="CDP_ALCOHOL_P_TRANSF"/>
    <property type="match status" value="1"/>
</dbReference>
<evidence type="ECO:0000256" key="3">
    <source>
        <dbReference type="SAM" id="Phobius"/>
    </source>
</evidence>
<dbReference type="GO" id="GO:0016780">
    <property type="term" value="F:phosphotransferase activity, for other substituted phosphate groups"/>
    <property type="evidence" value="ECO:0007669"/>
    <property type="project" value="InterPro"/>
</dbReference>
<keyword evidence="3" id="KW-1133">Transmembrane helix</keyword>
<name>A0A1A9BF37_9ACTN</name>
<dbReference type="InterPro" id="IPR043130">
    <property type="entry name" value="CDP-OH_PTrfase_TM_dom"/>
</dbReference>
<dbReference type="InterPro" id="IPR048254">
    <property type="entry name" value="CDP_ALCOHOL_P_TRANSF_CS"/>
</dbReference>
<keyword evidence="3" id="KW-0472">Membrane</keyword>
<dbReference type="InterPro" id="IPR000462">
    <property type="entry name" value="CDP-OH_P_trans"/>
</dbReference>
<dbReference type="Proteomes" id="UP000199558">
    <property type="component" value="Unassembled WGS sequence"/>
</dbReference>
<dbReference type="RefSeq" id="WP_091578937.1">
    <property type="nucleotide sequence ID" value="NZ_FLRH01000004.1"/>
</dbReference>
<dbReference type="Gene3D" id="1.20.120.1760">
    <property type="match status" value="1"/>
</dbReference>
<dbReference type="EMBL" id="FLRH01000004">
    <property type="protein sequence ID" value="SBT67793.1"/>
    <property type="molecule type" value="Genomic_DNA"/>
</dbReference>
<accession>A0A1A9BF37</accession>
<dbReference type="AlphaFoldDB" id="A0A1A9BF37"/>
<evidence type="ECO:0000256" key="2">
    <source>
        <dbReference type="RuleBase" id="RU003750"/>
    </source>
</evidence>
<sequence length="192" mass="20483">MRNVPNTITAIRTMVAVGLAVTALAQHSPALLVAAYATYWVGDIADGAAARALGQETRVGAVFDIVADRACTATCAAALIVLRPETALPVGVFLFQFMVVDQLLSLAFLRWPLLSPNHFARVDRRIWWWNWSPPAKAANTGALIVLVVLSPSPWLPLTFALTITAVKVASLVAVTRLTTPMPAFPTPVSGSP</sequence>
<feature type="transmembrane region" description="Helical" evidence="3">
    <location>
        <begin position="154"/>
        <end position="174"/>
    </location>
</feature>
<feature type="transmembrane region" description="Helical" evidence="3">
    <location>
        <begin position="126"/>
        <end position="148"/>
    </location>
</feature>
<keyword evidence="1 2" id="KW-0808">Transferase</keyword>
<protein>
    <submittedName>
        <fullName evidence="5">CDP-diacylglycerol--glycerol-3-phosphate 3-phosphatidyltransferase</fullName>
    </submittedName>
</protein>
<dbReference type="Pfam" id="PF01066">
    <property type="entry name" value="CDP-OH_P_transf"/>
    <property type="match status" value="1"/>
</dbReference>
<dbReference type="OrthoDB" id="5244713at2"/>
<feature type="signal peptide" evidence="4">
    <location>
        <begin position="1"/>
        <end position="25"/>
    </location>
</feature>
<evidence type="ECO:0000313" key="5">
    <source>
        <dbReference type="EMBL" id="SBT67793.1"/>
    </source>
</evidence>
<feature type="transmembrane region" description="Helical" evidence="3">
    <location>
        <begin position="93"/>
        <end position="114"/>
    </location>
</feature>
<dbReference type="GO" id="GO:0016020">
    <property type="term" value="C:membrane"/>
    <property type="evidence" value="ECO:0007669"/>
    <property type="project" value="InterPro"/>
</dbReference>
<comment type="similarity">
    <text evidence="2">Belongs to the CDP-alcohol phosphatidyltransferase class-I family.</text>
</comment>